<evidence type="ECO:0000313" key="4">
    <source>
        <dbReference type="Proteomes" id="UP000604825"/>
    </source>
</evidence>
<feature type="transmembrane region" description="Helical" evidence="1">
    <location>
        <begin position="505"/>
        <end position="522"/>
    </location>
</feature>
<keyword evidence="1" id="KW-1133">Transmembrane helix</keyword>
<proteinExistence type="predicted"/>
<reference evidence="3" key="1">
    <citation type="submission" date="2020-10" db="EMBL/GenBank/DDBJ databases">
        <authorList>
            <person name="Han B."/>
            <person name="Lu T."/>
            <person name="Zhao Q."/>
            <person name="Huang X."/>
            <person name="Zhao Y."/>
        </authorList>
    </citation>
    <scope>NUCLEOTIDE SEQUENCE</scope>
</reference>
<feature type="transmembrane region" description="Helical" evidence="1">
    <location>
        <begin position="106"/>
        <end position="128"/>
    </location>
</feature>
<evidence type="ECO:0000313" key="3">
    <source>
        <dbReference type="EMBL" id="CAD6256090.1"/>
    </source>
</evidence>
<keyword evidence="1" id="KW-0812">Transmembrane</keyword>
<keyword evidence="1" id="KW-0472">Membrane</keyword>
<dbReference type="InterPro" id="IPR007658">
    <property type="entry name" value="DUF594"/>
</dbReference>
<sequence>MDKIRNRPCPAEIQTYVGNLTSSYTNKSNEPSMVAASVIMFVLAGLFFNLNLFSGISDVSATLDPKVRLFLTSALSLFLPVMSYLLSEAKNAAYTTMSSSSTTASAVTDLSLRAGLILAWMLLVELLRKKVDEIRMRGFSGTIQRAGRVIWLGSLVFFNIKSAGRKAVFSILWILCATKVLQRIAFTEIGKRSYAHGKNARLISSYMSQILEQEPPHHQQEAAQVHTHGGNGNGNELLRTCKYIVMGEEKLVDIEPTADGYKLEKTNSDPPGYHSITKLLAENDSIVTVGKIWELDDKDKFFASQEQIQRLKRICLSFALFKLLRRRFEHLPVVAKEETDNSHRLILRGLYGETRSAEAVFQVMHDEINFLSEYYHSVVPVVLASPFFLFVNYFLLNIIVAILCFMTVILCGNGDIGYAFHSIGEDNYTLQSGVPNIVLCLVFRATKSPQAFFSIVDLSITVLLFVIFFYEEVWEFLVFLLSNWFVVSLLYNYTAKPRWLRKATLRGAFFWGGFSIIMWLRSKMAHPRVTFRQFSVLNIRWPLKLPLFATFTSLVVKKEVVPNSVKKSIMDYLAELEHHRGGSASHYALDCGRSALRRNGLSDQLWWACKSDSVSEVILTWHIATSIMEVERRPAAASTMEATSSRVAIKLSKYCAYLVAFHPELLPENPEKVELVFEKMKEELKDIIGCREYYLSLLRTRVHSIIKPQSRRNEAVGPSDQSSKVVRDGIELARSLMGMGEATNSNRWKVLADVWTELIVYVAPSSDEERVKGHEDVLVQGGEFITVLWALTTHIGVSRPPTNKLATAVVHLDA</sequence>
<feature type="transmembrane region" description="Helical" evidence="1">
    <location>
        <begin position="67"/>
        <end position="86"/>
    </location>
</feature>
<dbReference type="InterPro" id="IPR025315">
    <property type="entry name" value="DUF4220"/>
</dbReference>
<keyword evidence="4" id="KW-1185">Reference proteome</keyword>
<dbReference type="PANTHER" id="PTHR31325">
    <property type="entry name" value="OS01G0798800 PROTEIN-RELATED"/>
    <property type="match status" value="1"/>
</dbReference>
<protein>
    <recommendedName>
        <fullName evidence="2">DUF4220 domain-containing protein</fullName>
    </recommendedName>
</protein>
<dbReference type="OrthoDB" id="660093at2759"/>
<gene>
    <name evidence="3" type="ORF">NCGR_LOCUS39612</name>
</gene>
<dbReference type="AlphaFoldDB" id="A0A811Q9Y7"/>
<organism evidence="3 4">
    <name type="scientific">Miscanthus lutarioriparius</name>
    <dbReference type="NCBI Taxonomy" id="422564"/>
    <lineage>
        <taxon>Eukaryota</taxon>
        <taxon>Viridiplantae</taxon>
        <taxon>Streptophyta</taxon>
        <taxon>Embryophyta</taxon>
        <taxon>Tracheophyta</taxon>
        <taxon>Spermatophyta</taxon>
        <taxon>Magnoliopsida</taxon>
        <taxon>Liliopsida</taxon>
        <taxon>Poales</taxon>
        <taxon>Poaceae</taxon>
        <taxon>PACMAD clade</taxon>
        <taxon>Panicoideae</taxon>
        <taxon>Andropogonodae</taxon>
        <taxon>Andropogoneae</taxon>
        <taxon>Saccharinae</taxon>
        <taxon>Miscanthus</taxon>
    </lineage>
</organism>
<feature type="transmembrane region" description="Helical" evidence="1">
    <location>
        <begin position="387"/>
        <end position="411"/>
    </location>
</feature>
<feature type="transmembrane region" description="Helical" evidence="1">
    <location>
        <begin position="451"/>
        <end position="470"/>
    </location>
</feature>
<comment type="caution">
    <text evidence="3">The sequence shown here is derived from an EMBL/GenBank/DDBJ whole genome shotgun (WGS) entry which is preliminary data.</text>
</comment>
<feature type="transmembrane region" description="Helical" evidence="1">
    <location>
        <begin position="476"/>
        <end position="493"/>
    </location>
</feature>
<dbReference type="Proteomes" id="UP000604825">
    <property type="component" value="Unassembled WGS sequence"/>
</dbReference>
<dbReference type="Pfam" id="PF04578">
    <property type="entry name" value="DUF594"/>
    <property type="match status" value="1"/>
</dbReference>
<name>A0A811Q9Y7_9POAL</name>
<dbReference type="Pfam" id="PF13968">
    <property type="entry name" value="DUF4220"/>
    <property type="match status" value="1"/>
</dbReference>
<feature type="domain" description="DUF4220" evidence="2">
    <location>
        <begin position="149"/>
        <end position="516"/>
    </location>
</feature>
<feature type="transmembrane region" description="Helical" evidence="1">
    <location>
        <begin position="33"/>
        <end position="55"/>
    </location>
</feature>
<dbReference type="EMBL" id="CAJGYO010000010">
    <property type="protein sequence ID" value="CAD6256090.1"/>
    <property type="molecule type" value="Genomic_DNA"/>
</dbReference>
<accession>A0A811Q9Y7</accession>
<evidence type="ECO:0000259" key="2">
    <source>
        <dbReference type="Pfam" id="PF13968"/>
    </source>
</evidence>
<evidence type="ECO:0000256" key="1">
    <source>
        <dbReference type="SAM" id="Phobius"/>
    </source>
</evidence>